<sequence>MSPGSPGLASDRPILASLCPLGIAGGASWGRPVSRPHIGRTAVRLHVVLGPAVSIRAFVFEQATPGQRGIDDNMRTTEFTRALSGSRHPVHAGLLVAGGVLAGGREGGGGRLGQPPHRAAGRAVRRGREEDIDVLNLPELEHEEPPLRLYANVELMKHQKYAFKWRLAAKVEPFLRQAAKSVDSLVLYGSMSSVELYQLLVLNNVEILTIGKANSCSPRSSGVLADSFDPIRQLNLFPRLTELRIFSGTGRIDV</sequence>
<protein>
    <submittedName>
        <fullName evidence="1">Uncharacterized protein</fullName>
    </submittedName>
</protein>
<reference evidence="2" key="1">
    <citation type="journal article" date="2012" name="Science">
        <title>The Paleozoic origin of enzymatic lignin decomposition reconstructed from 31 fungal genomes.</title>
        <authorList>
            <person name="Floudas D."/>
            <person name="Binder M."/>
            <person name="Riley R."/>
            <person name="Barry K."/>
            <person name="Blanchette R.A."/>
            <person name="Henrissat B."/>
            <person name="Martinez A.T."/>
            <person name="Otillar R."/>
            <person name="Spatafora J.W."/>
            <person name="Yadav J.S."/>
            <person name="Aerts A."/>
            <person name="Benoit I."/>
            <person name="Boyd A."/>
            <person name="Carlson A."/>
            <person name="Copeland A."/>
            <person name="Coutinho P.M."/>
            <person name="de Vries R.P."/>
            <person name="Ferreira P."/>
            <person name="Findley K."/>
            <person name="Foster B."/>
            <person name="Gaskell J."/>
            <person name="Glotzer D."/>
            <person name="Gorecki P."/>
            <person name="Heitman J."/>
            <person name="Hesse C."/>
            <person name="Hori C."/>
            <person name="Igarashi K."/>
            <person name="Jurgens J.A."/>
            <person name="Kallen N."/>
            <person name="Kersten P."/>
            <person name="Kohler A."/>
            <person name="Kuees U."/>
            <person name="Kumar T.K.A."/>
            <person name="Kuo A."/>
            <person name="LaButti K."/>
            <person name="Larrondo L.F."/>
            <person name="Lindquist E."/>
            <person name="Ling A."/>
            <person name="Lombard V."/>
            <person name="Lucas S."/>
            <person name="Lundell T."/>
            <person name="Martin R."/>
            <person name="McLaughlin D.J."/>
            <person name="Morgenstern I."/>
            <person name="Morin E."/>
            <person name="Murat C."/>
            <person name="Nagy L.G."/>
            <person name="Nolan M."/>
            <person name="Ohm R.A."/>
            <person name="Patyshakuliyeva A."/>
            <person name="Rokas A."/>
            <person name="Ruiz-Duenas F.J."/>
            <person name="Sabat G."/>
            <person name="Salamov A."/>
            <person name="Samejima M."/>
            <person name="Schmutz J."/>
            <person name="Slot J.C."/>
            <person name="St John F."/>
            <person name="Stenlid J."/>
            <person name="Sun H."/>
            <person name="Sun S."/>
            <person name="Syed K."/>
            <person name="Tsang A."/>
            <person name="Wiebenga A."/>
            <person name="Young D."/>
            <person name="Pisabarro A."/>
            <person name="Eastwood D.C."/>
            <person name="Martin F."/>
            <person name="Cullen D."/>
            <person name="Grigoriev I.V."/>
            <person name="Hibbett D.S."/>
        </authorList>
    </citation>
    <scope>NUCLEOTIDE SEQUENCE [LARGE SCALE GENOMIC DNA]</scope>
    <source>
        <strain evidence="2">TFB10046</strain>
    </source>
</reference>
<dbReference type="InParanoid" id="J0DDX9"/>
<evidence type="ECO:0000313" key="2">
    <source>
        <dbReference type="Proteomes" id="UP000006514"/>
    </source>
</evidence>
<dbReference type="EMBL" id="JH687770">
    <property type="protein sequence ID" value="EJD44649.1"/>
    <property type="molecule type" value="Genomic_DNA"/>
</dbReference>
<gene>
    <name evidence="1" type="ORF">AURDEDRAFT_166436</name>
</gene>
<organism evidence="1 2">
    <name type="scientific">Auricularia subglabra (strain TFB-10046 / SS5)</name>
    <name type="common">White-rot fungus</name>
    <name type="synonym">Auricularia delicata (strain TFB10046)</name>
    <dbReference type="NCBI Taxonomy" id="717982"/>
    <lineage>
        <taxon>Eukaryota</taxon>
        <taxon>Fungi</taxon>
        <taxon>Dikarya</taxon>
        <taxon>Basidiomycota</taxon>
        <taxon>Agaricomycotina</taxon>
        <taxon>Agaricomycetes</taxon>
        <taxon>Auriculariales</taxon>
        <taxon>Auriculariaceae</taxon>
        <taxon>Auricularia</taxon>
    </lineage>
</organism>
<proteinExistence type="predicted"/>
<evidence type="ECO:0000313" key="1">
    <source>
        <dbReference type="EMBL" id="EJD44649.1"/>
    </source>
</evidence>
<dbReference type="Proteomes" id="UP000006514">
    <property type="component" value="Unassembled WGS sequence"/>
</dbReference>
<keyword evidence="2" id="KW-1185">Reference proteome</keyword>
<name>J0DDX9_AURST</name>
<dbReference type="KEGG" id="adl:AURDEDRAFT_166436"/>
<dbReference type="AlphaFoldDB" id="J0DDX9"/>
<accession>J0DDX9</accession>